<reference evidence="1 2" key="1">
    <citation type="submission" date="2019-02" db="EMBL/GenBank/DDBJ databases">
        <title>Genome sequencing of the rare red list fungi Bondarzewia mesenterica.</title>
        <authorList>
            <person name="Buettner E."/>
            <person name="Kellner H."/>
        </authorList>
    </citation>
    <scope>NUCLEOTIDE SEQUENCE [LARGE SCALE GENOMIC DNA]</scope>
    <source>
        <strain evidence="1 2">DSM 108281</strain>
    </source>
</reference>
<evidence type="ECO:0000313" key="2">
    <source>
        <dbReference type="Proteomes" id="UP000310158"/>
    </source>
</evidence>
<dbReference type="AlphaFoldDB" id="A0A4S4LA51"/>
<name>A0A4S4LA51_9AGAM</name>
<dbReference type="EMBL" id="SGPL01000737">
    <property type="protein sequence ID" value="THH07931.1"/>
    <property type="molecule type" value="Genomic_DNA"/>
</dbReference>
<keyword evidence="2" id="KW-1185">Reference proteome</keyword>
<proteinExistence type="predicted"/>
<protein>
    <submittedName>
        <fullName evidence="1">Uncharacterized protein</fullName>
    </submittedName>
</protein>
<accession>A0A4S4LA51</accession>
<gene>
    <name evidence="1" type="ORF">EW146_g9156</name>
</gene>
<dbReference type="OrthoDB" id="16851at2759"/>
<sequence length="432" mass="47148">MPKRYQRDCGDDGQLASIEIGDDKGIEKKRQRKGASSTLGYDVVRPSDQDLQHLLDFSSTSLTSSSAITSRFDEIASYLLHHARLICQTYLPDKSCSDSKSIDGTSTSTIIEEYEILEVEFYLIKTGIHEDPFTHGNEEQRTSGQWYFHRAPRPSAASPSYSASTNATSAGGYRGGTRKGLDLTLGTRASADPPVTSRFFSKASQSSTMALADNIRGGVLLRSIRRVSDSHVVSGPSLLVDELLRVNNAPSIVDLVRTKWCGDISIFPSPNSSPSVGKSVSLFLKLAKRQGTGSLDAPHIFKSPRIGLDLSNPSTQLTSTDRRILYVSKPYRYFIHPHLLTSNGRGQTFLGIYEHLHTSGCFEEDEDIVEEIVGLTGMKTKSVVKYISDYNAGRASGHLRSFVGPSGKGAAASPASYLRMIGSLHRFLSPTA</sequence>
<dbReference type="Proteomes" id="UP000310158">
    <property type="component" value="Unassembled WGS sequence"/>
</dbReference>
<evidence type="ECO:0000313" key="1">
    <source>
        <dbReference type="EMBL" id="THH07931.1"/>
    </source>
</evidence>
<comment type="caution">
    <text evidence="1">The sequence shown here is derived from an EMBL/GenBank/DDBJ whole genome shotgun (WGS) entry which is preliminary data.</text>
</comment>
<organism evidence="1 2">
    <name type="scientific">Bondarzewia mesenterica</name>
    <dbReference type="NCBI Taxonomy" id="1095465"/>
    <lineage>
        <taxon>Eukaryota</taxon>
        <taxon>Fungi</taxon>
        <taxon>Dikarya</taxon>
        <taxon>Basidiomycota</taxon>
        <taxon>Agaricomycotina</taxon>
        <taxon>Agaricomycetes</taxon>
        <taxon>Russulales</taxon>
        <taxon>Bondarzewiaceae</taxon>
        <taxon>Bondarzewia</taxon>
    </lineage>
</organism>